<evidence type="ECO:0000256" key="2">
    <source>
        <dbReference type="ARBA" id="ARBA00012438"/>
    </source>
</evidence>
<evidence type="ECO:0000259" key="10">
    <source>
        <dbReference type="SMART" id="SM00387"/>
    </source>
</evidence>
<keyword evidence="4" id="KW-0808">Transferase</keyword>
<dbReference type="GO" id="GO:0005524">
    <property type="term" value="F:ATP binding"/>
    <property type="evidence" value="ECO:0007669"/>
    <property type="project" value="UniProtKB-KW"/>
</dbReference>
<evidence type="ECO:0000256" key="4">
    <source>
        <dbReference type="ARBA" id="ARBA00022679"/>
    </source>
</evidence>
<feature type="coiled-coil region" evidence="8">
    <location>
        <begin position="423"/>
        <end position="450"/>
    </location>
</feature>
<dbReference type="Gene3D" id="3.30.450.20">
    <property type="entry name" value="PAS domain"/>
    <property type="match status" value="1"/>
</dbReference>
<keyword evidence="5" id="KW-0547">Nucleotide-binding</keyword>
<dbReference type="AlphaFoldDB" id="A0A2D0N5B6"/>
<feature type="transmembrane region" description="Helical" evidence="9">
    <location>
        <begin position="400"/>
        <end position="421"/>
    </location>
</feature>
<evidence type="ECO:0000256" key="7">
    <source>
        <dbReference type="ARBA" id="ARBA00022840"/>
    </source>
</evidence>
<protein>
    <recommendedName>
        <fullName evidence="2">histidine kinase</fullName>
        <ecNumber evidence="2">2.7.13.3</ecNumber>
    </recommendedName>
</protein>
<keyword evidence="9" id="KW-1133">Transmembrane helix</keyword>
<dbReference type="InterPro" id="IPR011495">
    <property type="entry name" value="Sig_transdc_His_kin_sub2_dim/P"/>
</dbReference>
<dbReference type="GO" id="GO:0004673">
    <property type="term" value="F:protein histidine kinase activity"/>
    <property type="evidence" value="ECO:0007669"/>
    <property type="project" value="UniProtKB-EC"/>
</dbReference>
<sequence length="645" mass="73327">MDRLMGNQGKQKLLWGILLFSMLQNIAPAQVNPHDSLAVDSFLRWIEPRIENFDAPMDIYRKCHEGLVLARQNGDPDLLAYAYGHLAEWHNFHYNFFPGTDSSLYYDYQALEQYRLLGDSFHVAQFYTFLTTDAQRLDSMKLAEQYALEAIKAFDRIGDLDWMAVSYLQMSEVYRALKDTSASVTYADKGLAAIEASGDDYFLAYGLSAASEAYLLAENYDRVIEMSTRSIELYKAGIGDIDILPQLNAYRARGKALLKTGKLEAALRDQRYAADQALAQMEEEVAVEYVLPLGDIYQARGEYRPAIQHYLKSAELAQVYDQKKELILAYLGLINCYEAIGEPENAHRYLDLYQELELAELRKQINSLQSELLIRYQTEEKDEQIAQQAVALSQQKRIQYLAFTVGALLLVILVGVYRNFLQKRRQGRQLQDLNANLQIQNERNELLLKEIHHRVKNNLTVVSGLLELQSAYLEDSGMHLAMRESQNRVMSMGIIHQKLYQRDKLTAIEMKDYFRSLSEVILDAFGDQDRIELQYSMEEIELNIDAAIPVGLITNELLTNALKYAFPDGRAGTIAVSLQYVAEDILELRVADDGVGKAVNGKGRSGFGSQLVTLLTRQLKGELREEGENGTTVSIRFRKPKTSST</sequence>
<dbReference type="Gene3D" id="1.25.40.10">
    <property type="entry name" value="Tetratricopeptide repeat domain"/>
    <property type="match status" value="2"/>
</dbReference>
<keyword evidence="8" id="KW-0175">Coiled coil</keyword>
<dbReference type="SUPFAM" id="SSF55874">
    <property type="entry name" value="ATPase domain of HSP90 chaperone/DNA topoisomerase II/histidine kinase"/>
    <property type="match status" value="1"/>
</dbReference>
<dbReference type="EC" id="2.7.13.3" evidence="2"/>
<name>A0A2D0N5B6_FLAN2</name>
<evidence type="ECO:0000256" key="3">
    <source>
        <dbReference type="ARBA" id="ARBA00022553"/>
    </source>
</evidence>
<keyword evidence="7" id="KW-0067">ATP-binding</keyword>
<dbReference type="OrthoDB" id="9767435at2"/>
<dbReference type="PANTHER" id="PTHR41523:SF8">
    <property type="entry name" value="ETHYLENE RESPONSE SENSOR PROTEIN"/>
    <property type="match status" value="1"/>
</dbReference>
<dbReference type="InterPro" id="IPR011990">
    <property type="entry name" value="TPR-like_helical_dom_sf"/>
</dbReference>
<dbReference type="InterPro" id="IPR036890">
    <property type="entry name" value="HATPase_C_sf"/>
</dbReference>
<dbReference type="EMBL" id="PDUD01000030">
    <property type="protein sequence ID" value="PHN03701.1"/>
    <property type="molecule type" value="Genomic_DNA"/>
</dbReference>
<dbReference type="Pfam" id="PF02518">
    <property type="entry name" value="HATPase_c"/>
    <property type="match status" value="1"/>
</dbReference>
<keyword evidence="9" id="KW-0472">Membrane</keyword>
<dbReference type="Proteomes" id="UP000223913">
    <property type="component" value="Unassembled WGS sequence"/>
</dbReference>
<gene>
    <name evidence="11" type="ORF">CRP01_25980</name>
</gene>
<dbReference type="InterPro" id="IPR003594">
    <property type="entry name" value="HATPase_dom"/>
</dbReference>
<organism evidence="11 12">
    <name type="scientific">Flavilitoribacter nigricans (strain ATCC 23147 / DSM 23189 / NBRC 102662 / NCIMB 1420 / SS-2)</name>
    <name type="common">Lewinella nigricans</name>
    <dbReference type="NCBI Taxonomy" id="1122177"/>
    <lineage>
        <taxon>Bacteria</taxon>
        <taxon>Pseudomonadati</taxon>
        <taxon>Bacteroidota</taxon>
        <taxon>Saprospiria</taxon>
        <taxon>Saprospirales</taxon>
        <taxon>Lewinellaceae</taxon>
        <taxon>Flavilitoribacter</taxon>
    </lineage>
</organism>
<keyword evidence="3" id="KW-0597">Phosphoprotein</keyword>
<feature type="domain" description="Histidine kinase/HSP90-like ATPase" evidence="10">
    <location>
        <begin position="545"/>
        <end position="641"/>
    </location>
</feature>
<evidence type="ECO:0000256" key="6">
    <source>
        <dbReference type="ARBA" id="ARBA00022777"/>
    </source>
</evidence>
<keyword evidence="12" id="KW-1185">Reference proteome</keyword>
<evidence type="ECO:0000313" key="11">
    <source>
        <dbReference type="EMBL" id="PHN03701.1"/>
    </source>
</evidence>
<keyword evidence="6" id="KW-0418">Kinase</keyword>
<keyword evidence="9" id="KW-0812">Transmembrane</keyword>
<evidence type="ECO:0000256" key="8">
    <source>
        <dbReference type="SAM" id="Coils"/>
    </source>
</evidence>
<dbReference type="SUPFAM" id="SSF48452">
    <property type="entry name" value="TPR-like"/>
    <property type="match status" value="1"/>
</dbReference>
<dbReference type="Gene3D" id="3.30.565.10">
    <property type="entry name" value="Histidine kinase-like ATPase, C-terminal domain"/>
    <property type="match status" value="1"/>
</dbReference>
<evidence type="ECO:0000256" key="5">
    <source>
        <dbReference type="ARBA" id="ARBA00022741"/>
    </source>
</evidence>
<reference evidence="11 12" key="1">
    <citation type="submission" date="2017-10" db="EMBL/GenBank/DDBJ databases">
        <title>The draft genome sequence of Lewinella nigricans NBRC 102662.</title>
        <authorList>
            <person name="Wang K."/>
        </authorList>
    </citation>
    <scope>NUCLEOTIDE SEQUENCE [LARGE SCALE GENOMIC DNA]</scope>
    <source>
        <strain evidence="11 12">NBRC 102662</strain>
    </source>
</reference>
<evidence type="ECO:0000256" key="1">
    <source>
        <dbReference type="ARBA" id="ARBA00000085"/>
    </source>
</evidence>
<evidence type="ECO:0000313" key="12">
    <source>
        <dbReference type="Proteomes" id="UP000223913"/>
    </source>
</evidence>
<dbReference type="PANTHER" id="PTHR41523">
    <property type="entry name" value="TWO-COMPONENT SYSTEM SENSOR PROTEIN"/>
    <property type="match status" value="1"/>
</dbReference>
<comment type="catalytic activity">
    <reaction evidence="1">
        <text>ATP + protein L-histidine = ADP + protein N-phospho-L-histidine.</text>
        <dbReference type="EC" id="2.7.13.3"/>
    </reaction>
</comment>
<dbReference type="SMART" id="SM00387">
    <property type="entry name" value="HATPase_c"/>
    <property type="match status" value="1"/>
</dbReference>
<accession>A0A2D0N5B6</accession>
<proteinExistence type="predicted"/>
<evidence type="ECO:0000256" key="9">
    <source>
        <dbReference type="SAM" id="Phobius"/>
    </source>
</evidence>
<comment type="caution">
    <text evidence="11">The sequence shown here is derived from an EMBL/GenBank/DDBJ whole genome shotgun (WGS) entry which is preliminary data.</text>
</comment>
<dbReference type="RefSeq" id="WP_099153029.1">
    <property type="nucleotide sequence ID" value="NZ_PDUD01000030.1"/>
</dbReference>
<dbReference type="Pfam" id="PF07568">
    <property type="entry name" value="HisKA_2"/>
    <property type="match status" value="1"/>
</dbReference>